<evidence type="ECO:0000256" key="7">
    <source>
        <dbReference type="SAM" id="MobiDB-lite"/>
    </source>
</evidence>
<feature type="transmembrane region" description="Helical" evidence="8">
    <location>
        <begin position="257"/>
        <end position="280"/>
    </location>
</feature>
<feature type="transmembrane region" description="Helical" evidence="8">
    <location>
        <begin position="292"/>
        <end position="310"/>
    </location>
</feature>
<evidence type="ECO:0000256" key="2">
    <source>
        <dbReference type="ARBA" id="ARBA00022448"/>
    </source>
</evidence>
<feature type="transmembrane region" description="Helical" evidence="8">
    <location>
        <begin position="47"/>
        <end position="66"/>
    </location>
</feature>
<feature type="transmembrane region" description="Helical" evidence="8">
    <location>
        <begin position="408"/>
        <end position="428"/>
    </location>
</feature>
<keyword evidence="4 8" id="KW-0812">Transmembrane</keyword>
<evidence type="ECO:0000256" key="1">
    <source>
        <dbReference type="ARBA" id="ARBA00004429"/>
    </source>
</evidence>
<feature type="transmembrane region" description="Helical" evidence="8">
    <location>
        <begin position="322"/>
        <end position="351"/>
    </location>
</feature>
<dbReference type="RefSeq" id="WP_115851273.1">
    <property type="nucleotide sequence ID" value="NZ_QTUC01000001.1"/>
</dbReference>
<feature type="domain" description="Major facilitator superfamily (MFS) profile" evidence="9">
    <location>
        <begin position="251"/>
        <end position="491"/>
    </location>
</feature>
<reference evidence="10 11" key="1">
    <citation type="submission" date="2018-08" db="EMBL/GenBank/DDBJ databases">
        <title>Sequencing the genomes of 1000 actinobacteria strains.</title>
        <authorList>
            <person name="Klenk H.-P."/>
        </authorList>
    </citation>
    <scope>NUCLEOTIDE SEQUENCE [LARGE SCALE GENOMIC DNA]</scope>
    <source>
        <strain evidence="10 11">DSM 22891</strain>
    </source>
</reference>
<sequence length="491" mass="51407">MSRSESTEDASPAKDASPGSRTARLVRRLGALCPDLTPLRTSRDFRLLWIAGTIFYLGGMVTYVALPYQIYQLTGSNFAIGLLGLVQLVPLIVCGLYGGVLADRVDRKRVLVVTGAAQCVLIGLLLVNAALPDPQIWPIYALGALLTVTQSLQRPSREALTPRVVRHEEVPAAVVLSSIGLQVGMLAGPALGGVLTAKVGVAWAYAIDVAGLLLSTALFAALRPYPPLTDSGQAGLGSAIREIAEGMRYAVRRKDLLGTYVVDMTAMVLAMPVVLFPALASDVFHQPAALGLLYSASTVGSLVATATSGWTSRVHHHGRAVVLAAAAWGAAVALAGLAPSVWLAVAAFVMAGAADMISGLFRSVIWNQTIPDDRRGRLAGIEMLSYSIGPLAGEARAGLVADMTSVRASIVSGGALCVVGVGLVARWLREFWRYDARTDEHAVRERERRAALAAQTATSDVHGGGSDAPPDAREASPHDGAAASLTSSGRH</sequence>
<comment type="caution">
    <text evidence="10">The sequence shown here is derived from an EMBL/GenBank/DDBJ whole genome shotgun (WGS) entry which is preliminary data.</text>
</comment>
<gene>
    <name evidence="10" type="ORF">DFJ64_3350</name>
</gene>
<dbReference type="InterPro" id="IPR020846">
    <property type="entry name" value="MFS_dom"/>
</dbReference>
<dbReference type="GO" id="GO:0005886">
    <property type="term" value="C:plasma membrane"/>
    <property type="evidence" value="ECO:0007669"/>
    <property type="project" value="UniProtKB-SubCell"/>
</dbReference>
<feature type="region of interest" description="Disordered" evidence="7">
    <location>
        <begin position="449"/>
        <end position="491"/>
    </location>
</feature>
<dbReference type="CDD" id="cd06173">
    <property type="entry name" value="MFS_MefA_like"/>
    <property type="match status" value="1"/>
</dbReference>
<dbReference type="AlphaFoldDB" id="A0A3D9V8T5"/>
<feature type="transmembrane region" description="Helical" evidence="8">
    <location>
        <begin position="136"/>
        <end position="152"/>
    </location>
</feature>
<dbReference type="EMBL" id="QTUC01000001">
    <property type="protein sequence ID" value="REF37889.1"/>
    <property type="molecule type" value="Genomic_DNA"/>
</dbReference>
<organism evidence="10 11">
    <name type="scientific">Thermasporomyces composti</name>
    <dbReference type="NCBI Taxonomy" id="696763"/>
    <lineage>
        <taxon>Bacteria</taxon>
        <taxon>Bacillati</taxon>
        <taxon>Actinomycetota</taxon>
        <taxon>Actinomycetes</taxon>
        <taxon>Propionibacteriales</taxon>
        <taxon>Nocardioidaceae</taxon>
        <taxon>Thermasporomyces</taxon>
    </lineage>
</organism>
<evidence type="ECO:0000256" key="6">
    <source>
        <dbReference type="ARBA" id="ARBA00023136"/>
    </source>
</evidence>
<keyword evidence="11" id="KW-1185">Reference proteome</keyword>
<keyword evidence="2" id="KW-0813">Transport</keyword>
<dbReference type="Proteomes" id="UP000256485">
    <property type="component" value="Unassembled WGS sequence"/>
</dbReference>
<dbReference type="InterPro" id="IPR010290">
    <property type="entry name" value="TM_effector"/>
</dbReference>
<feature type="transmembrane region" description="Helical" evidence="8">
    <location>
        <begin position="202"/>
        <end position="222"/>
    </location>
</feature>
<feature type="transmembrane region" description="Helical" evidence="8">
    <location>
        <begin position="173"/>
        <end position="196"/>
    </location>
</feature>
<proteinExistence type="predicted"/>
<dbReference type="GO" id="GO:0022857">
    <property type="term" value="F:transmembrane transporter activity"/>
    <property type="evidence" value="ECO:0007669"/>
    <property type="project" value="InterPro"/>
</dbReference>
<dbReference type="PANTHER" id="PTHR23513:SF9">
    <property type="entry name" value="ENTEROBACTIN EXPORTER ENTS"/>
    <property type="match status" value="1"/>
</dbReference>
<evidence type="ECO:0000313" key="11">
    <source>
        <dbReference type="Proteomes" id="UP000256485"/>
    </source>
</evidence>
<name>A0A3D9V8T5_THECX</name>
<feature type="region of interest" description="Disordered" evidence="7">
    <location>
        <begin position="1"/>
        <end position="21"/>
    </location>
</feature>
<feature type="transmembrane region" description="Helical" evidence="8">
    <location>
        <begin position="110"/>
        <end position="130"/>
    </location>
</feature>
<dbReference type="Pfam" id="PF05977">
    <property type="entry name" value="MFS_3"/>
    <property type="match status" value="1"/>
</dbReference>
<dbReference type="PROSITE" id="PS50850">
    <property type="entry name" value="MFS"/>
    <property type="match status" value="1"/>
</dbReference>
<dbReference type="Gene3D" id="1.20.1250.20">
    <property type="entry name" value="MFS general substrate transporter like domains"/>
    <property type="match status" value="2"/>
</dbReference>
<dbReference type="PANTHER" id="PTHR23513">
    <property type="entry name" value="INTEGRAL MEMBRANE EFFLUX PROTEIN-RELATED"/>
    <property type="match status" value="1"/>
</dbReference>
<evidence type="ECO:0000259" key="9">
    <source>
        <dbReference type="PROSITE" id="PS50850"/>
    </source>
</evidence>
<comment type="subcellular location">
    <subcellularLocation>
        <location evidence="1">Cell inner membrane</location>
        <topology evidence="1">Multi-pass membrane protein</topology>
    </subcellularLocation>
</comment>
<dbReference type="SUPFAM" id="SSF103473">
    <property type="entry name" value="MFS general substrate transporter"/>
    <property type="match status" value="1"/>
</dbReference>
<evidence type="ECO:0000313" key="10">
    <source>
        <dbReference type="EMBL" id="REF37889.1"/>
    </source>
</evidence>
<protein>
    <submittedName>
        <fullName evidence="10">Putative MFS family arabinose efflux permease</fullName>
    </submittedName>
</protein>
<accession>A0A3D9V8T5</accession>
<dbReference type="InterPro" id="IPR036259">
    <property type="entry name" value="MFS_trans_sf"/>
</dbReference>
<keyword evidence="5 8" id="KW-1133">Transmembrane helix</keyword>
<dbReference type="OrthoDB" id="5494559at2"/>
<keyword evidence="3" id="KW-1003">Cell membrane</keyword>
<evidence type="ECO:0000256" key="8">
    <source>
        <dbReference type="SAM" id="Phobius"/>
    </source>
</evidence>
<keyword evidence="6 8" id="KW-0472">Membrane</keyword>
<evidence type="ECO:0000256" key="5">
    <source>
        <dbReference type="ARBA" id="ARBA00022989"/>
    </source>
</evidence>
<evidence type="ECO:0000256" key="4">
    <source>
        <dbReference type="ARBA" id="ARBA00022692"/>
    </source>
</evidence>
<evidence type="ECO:0000256" key="3">
    <source>
        <dbReference type="ARBA" id="ARBA00022475"/>
    </source>
</evidence>
<feature type="transmembrane region" description="Helical" evidence="8">
    <location>
        <begin position="78"/>
        <end position="98"/>
    </location>
</feature>